<reference evidence="1 2" key="1">
    <citation type="journal article" date="2023" name="Science">
        <title>Complex scaffold remodeling in plant triterpene biosynthesis.</title>
        <authorList>
            <person name="De La Pena R."/>
            <person name="Hodgson H."/>
            <person name="Liu J.C."/>
            <person name="Stephenson M.J."/>
            <person name="Martin A.C."/>
            <person name="Owen C."/>
            <person name="Harkess A."/>
            <person name="Leebens-Mack J."/>
            <person name="Jimenez L.E."/>
            <person name="Osbourn A."/>
            <person name="Sattely E.S."/>
        </authorList>
    </citation>
    <scope>NUCLEOTIDE SEQUENCE [LARGE SCALE GENOMIC DNA]</scope>
    <source>
        <strain evidence="2">cv. JPN11</strain>
        <tissue evidence="1">Leaf</tissue>
    </source>
</reference>
<evidence type="ECO:0000313" key="1">
    <source>
        <dbReference type="EMBL" id="KAJ4728961.1"/>
    </source>
</evidence>
<comment type="caution">
    <text evidence="1">The sequence shown here is derived from an EMBL/GenBank/DDBJ whole genome shotgun (WGS) entry which is preliminary data.</text>
</comment>
<dbReference type="Proteomes" id="UP001164539">
    <property type="component" value="Chromosome 1"/>
</dbReference>
<name>A0ACC1YYZ1_MELAZ</name>
<organism evidence="1 2">
    <name type="scientific">Melia azedarach</name>
    <name type="common">Chinaberry tree</name>
    <dbReference type="NCBI Taxonomy" id="155640"/>
    <lineage>
        <taxon>Eukaryota</taxon>
        <taxon>Viridiplantae</taxon>
        <taxon>Streptophyta</taxon>
        <taxon>Embryophyta</taxon>
        <taxon>Tracheophyta</taxon>
        <taxon>Spermatophyta</taxon>
        <taxon>Magnoliopsida</taxon>
        <taxon>eudicotyledons</taxon>
        <taxon>Gunneridae</taxon>
        <taxon>Pentapetalae</taxon>
        <taxon>rosids</taxon>
        <taxon>malvids</taxon>
        <taxon>Sapindales</taxon>
        <taxon>Meliaceae</taxon>
        <taxon>Melia</taxon>
    </lineage>
</organism>
<dbReference type="EMBL" id="CM051394">
    <property type="protein sequence ID" value="KAJ4728961.1"/>
    <property type="molecule type" value="Genomic_DNA"/>
</dbReference>
<protein>
    <submittedName>
        <fullName evidence="1">ATP-dependent DNA helicase SRS2-like protein</fullName>
    </submittedName>
</protein>
<gene>
    <name evidence="1" type="ORF">OWV82_001815</name>
</gene>
<proteinExistence type="predicted"/>
<sequence>MSKENVYVTPHVSGKEITDAHRSRISQNFRAAKPFLDRKRPRETVDFHCDVPNKSRDSTGTESPDSAASIKRVPLAELPIKTPSPFSLNGVKSVNSGFSCISHGLNDLSSARRHGVSMDLSDPFITPIKQTEFSSGNQSLLMPSLLDDDFDESILREIDAICEKSAAKAEMEGQNNRFYEENQHNNGSSSNFKSGSEPVTTNENLRMDSALDMCDDKKSSAEEMDTFEIIQTGSMPDEYIKYLQSLNDKQREAACSDISTPLLIVAGPGSGKTSTMVGRVLFLLNEGISPSNILAMTFTTAAASEMRDRVGLIAGKTAAKELTISTFHSFSLQLCRSHAEKIERTSEFLIYGHGQQRRAIIEAVRLLENEKSRQNQVACKPGEDSNSMRSPEYFKDKSKKWQKFVTQAKASAKTPAELRKLGDEIEAAILEHYNNILRACNALDYHDLISCSVKLLTTFPEVLKECQDSWRAIIIDEFQDTSAMQYNLLRILASHNCVTIVGDDDQSIFSFNGADISGFDSFRDDFQNYKEIRLTRNYRSTRCIVEAASSLIQHNMKRCQLKNVLTENSNGSKIMIKECHNEDAQCAFVIDKILENASDGLDTECSYGSIAILYRRQVSGKVFQTAFRERKIPFNIHGVAFYRKKVVRAIIGMLRTTLPGCDDGPYRRVFKALLPFEKEEKKRVIDHIDKISTIRKCSFISAAHDIFTAKISGTFKRSQLTQGRKVLLTLEMISKLVHREQSISAVITSVANMVPQKYLLEQRAVVDFDGGKLLNEDNDLRSVLRYLLDDVSDFLSTQFVAIKEEKNVDENEKGCSSMLKAFIDYVLEREKENFHIRRHDNKNSVTLTTIHQSKGLEWDIVFIVKANETEIPLLHEFNGTVKENATSIEEERRLLYVAMTRARKKLFMLYVMVDSNWQLLQPSRFLKEIPHHLREVQAELSVKDPQTKHQKILDETAQFPVDLPREVHPSETDLAADELVNVQINDLATELTDPVEALDGNSFLRRFSVEERSIVSHLFHQWAKMPAFQDPKRLLNKVHFVIDERLRLKKSKHKDVLRALKSCLSCDEAFHYAGYVLRWEQIPADKRAHMMREKQEHFQKLRIEKSMGSSEPTSKQIAFLRSLGCTESPTSRLHASRLIEQYKSL</sequence>
<keyword evidence="2" id="KW-1185">Reference proteome</keyword>
<evidence type="ECO:0000313" key="2">
    <source>
        <dbReference type="Proteomes" id="UP001164539"/>
    </source>
</evidence>
<accession>A0ACC1YYZ1</accession>